<dbReference type="Gene3D" id="2.60.40.10">
    <property type="entry name" value="Immunoglobulins"/>
    <property type="match status" value="1"/>
</dbReference>
<evidence type="ECO:0000256" key="5">
    <source>
        <dbReference type="ARBA" id="ARBA00022801"/>
    </source>
</evidence>
<feature type="domain" description="BACON" evidence="13">
    <location>
        <begin position="908"/>
        <end position="981"/>
    </location>
</feature>
<dbReference type="PROSITE" id="PS00138">
    <property type="entry name" value="SUBTILASE_SER"/>
    <property type="match status" value="1"/>
</dbReference>
<keyword evidence="4 8" id="KW-0645">Protease</keyword>
<dbReference type="Pfam" id="PF00082">
    <property type="entry name" value="Peptidase_S8"/>
    <property type="match status" value="1"/>
</dbReference>
<dbReference type="InterPro" id="IPR024361">
    <property type="entry name" value="BACON"/>
</dbReference>
<evidence type="ECO:0000256" key="4">
    <source>
        <dbReference type="ARBA" id="ARBA00022670"/>
    </source>
</evidence>
<dbReference type="InterPro" id="IPR021720">
    <property type="entry name" value="Malectin_dom"/>
</dbReference>
<name>A0A919VA35_9ACTN</name>
<reference evidence="14" key="1">
    <citation type="submission" date="2021-01" db="EMBL/GenBank/DDBJ databases">
        <title>Whole genome shotgun sequence of Sinosporangium siamense NBRC 109515.</title>
        <authorList>
            <person name="Komaki H."/>
            <person name="Tamura T."/>
        </authorList>
    </citation>
    <scope>NUCLEOTIDE SEQUENCE</scope>
    <source>
        <strain evidence="14">NBRC 109515</strain>
    </source>
</reference>
<dbReference type="SUPFAM" id="SSF49452">
    <property type="entry name" value="Starch-binding domain-like"/>
    <property type="match status" value="2"/>
</dbReference>
<keyword evidence="6 8" id="KW-0720">Serine protease</keyword>
<dbReference type="Gene3D" id="2.60.40.1120">
    <property type="entry name" value="Carboxypeptidase-like, regulatory domain"/>
    <property type="match status" value="3"/>
</dbReference>
<gene>
    <name evidence="14" type="ORF">Ssi02_52130</name>
</gene>
<dbReference type="InterPro" id="IPR013784">
    <property type="entry name" value="Carb-bd-like_fold"/>
</dbReference>
<dbReference type="InterPro" id="IPR000209">
    <property type="entry name" value="Peptidase_S8/S53_dom"/>
</dbReference>
<dbReference type="InterPro" id="IPR008969">
    <property type="entry name" value="CarboxyPept-like_regulatory"/>
</dbReference>
<dbReference type="InterPro" id="IPR015500">
    <property type="entry name" value="Peptidase_S8_subtilisin-rel"/>
</dbReference>
<proteinExistence type="inferred from homology"/>
<dbReference type="PRINTS" id="PR00723">
    <property type="entry name" value="SUBTILISIN"/>
</dbReference>
<evidence type="ECO:0000256" key="7">
    <source>
        <dbReference type="ARBA" id="ARBA00030238"/>
    </source>
</evidence>
<evidence type="ECO:0000256" key="6">
    <source>
        <dbReference type="ARBA" id="ARBA00022825"/>
    </source>
</evidence>
<keyword evidence="15" id="KW-1185">Reference proteome</keyword>
<dbReference type="PANTHER" id="PTHR43806">
    <property type="entry name" value="PEPTIDASE S8"/>
    <property type="match status" value="1"/>
</dbReference>
<feature type="domain" description="Peptidase S8/S53" evidence="11">
    <location>
        <begin position="180"/>
        <end position="437"/>
    </location>
</feature>
<dbReference type="InterPro" id="IPR013783">
    <property type="entry name" value="Ig-like_fold"/>
</dbReference>
<dbReference type="Pfam" id="PF13620">
    <property type="entry name" value="CarboxypepD_reg"/>
    <property type="match status" value="2"/>
</dbReference>
<evidence type="ECO:0000256" key="8">
    <source>
        <dbReference type="PROSITE-ProRule" id="PRU01240"/>
    </source>
</evidence>
<dbReference type="PROSITE" id="PS51892">
    <property type="entry name" value="SUBTILASE"/>
    <property type="match status" value="1"/>
</dbReference>
<dbReference type="GO" id="GO:0004556">
    <property type="term" value="F:alpha-amylase activity"/>
    <property type="evidence" value="ECO:0007669"/>
    <property type="project" value="UniProtKB-EC"/>
</dbReference>
<dbReference type="Pfam" id="PF11721">
    <property type="entry name" value="Malectin"/>
    <property type="match status" value="1"/>
</dbReference>
<dbReference type="GO" id="GO:0006508">
    <property type="term" value="P:proteolysis"/>
    <property type="evidence" value="ECO:0007669"/>
    <property type="project" value="UniProtKB-KW"/>
</dbReference>
<dbReference type="GO" id="GO:0004252">
    <property type="term" value="F:serine-type endopeptidase activity"/>
    <property type="evidence" value="ECO:0007669"/>
    <property type="project" value="UniProtKB-UniRule"/>
</dbReference>
<dbReference type="SUPFAM" id="SSF49785">
    <property type="entry name" value="Galactose-binding domain-like"/>
    <property type="match status" value="1"/>
</dbReference>
<dbReference type="GO" id="GO:0005975">
    <property type="term" value="P:carbohydrate metabolic process"/>
    <property type="evidence" value="ECO:0007669"/>
    <property type="project" value="UniProtKB-ARBA"/>
</dbReference>
<feature type="active site" description="Charge relay system" evidence="8">
    <location>
        <position position="402"/>
    </location>
</feature>
<dbReference type="InterPro" id="IPR050131">
    <property type="entry name" value="Peptidase_S8_subtilisin-like"/>
</dbReference>
<keyword evidence="5 8" id="KW-0378">Hydrolase</keyword>
<feature type="region of interest" description="Disordered" evidence="9">
    <location>
        <begin position="363"/>
        <end position="387"/>
    </location>
</feature>
<dbReference type="RefSeq" id="WP_204029994.1">
    <property type="nucleotide sequence ID" value="NZ_BOOW01000032.1"/>
</dbReference>
<dbReference type="Pfam" id="PF19190">
    <property type="entry name" value="BACON_2"/>
    <property type="match status" value="1"/>
</dbReference>
<dbReference type="SUPFAM" id="SSF49464">
    <property type="entry name" value="Carboxypeptidase regulatory domain-like"/>
    <property type="match status" value="1"/>
</dbReference>
<comment type="similarity">
    <text evidence="2 8">Belongs to the peptidase S8 family.</text>
</comment>
<evidence type="ECO:0000256" key="3">
    <source>
        <dbReference type="ARBA" id="ARBA00012595"/>
    </source>
</evidence>
<evidence type="ECO:0000256" key="10">
    <source>
        <dbReference type="SAM" id="SignalP"/>
    </source>
</evidence>
<dbReference type="InterPro" id="IPR008979">
    <property type="entry name" value="Galactose-bd-like_sf"/>
</dbReference>
<dbReference type="EMBL" id="BOOW01000032">
    <property type="protein sequence ID" value="GII94982.1"/>
    <property type="molecule type" value="Genomic_DNA"/>
</dbReference>
<evidence type="ECO:0000256" key="9">
    <source>
        <dbReference type="SAM" id="MobiDB-lite"/>
    </source>
</evidence>
<dbReference type="Gene3D" id="2.60.120.430">
    <property type="entry name" value="Galactose-binding lectin"/>
    <property type="match status" value="1"/>
</dbReference>
<feature type="chain" id="PRO_5038000549" description="alpha-amylase" evidence="10">
    <location>
        <begin position="31"/>
        <end position="1170"/>
    </location>
</feature>
<dbReference type="PANTHER" id="PTHR43806:SF67">
    <property type="entry name" value="EGF-LIKE DOMAIN-CONTAINING PROTEIN"/>
    <property type="match status" value="1"/>
</dbReference>
<dbReference type="Proteomes" id="UP000606172">
    <property type="component" value="Unassembled WGS sequence"/>
</dbReference>
<feature type="active site" description="Charge relay system" evidence="8">
    <location>
        <position position="189"/>
    </location>
</feature>
<comment type="catalytic activity">
    <reaction evidence="1">
        <text>Endohydrolysis of (1-&gt;4)-alpha-D-glucosidic linkages in polysaccharides containing three or more (1-&gt;4)-alpha-linked D-glucose units.</text>
        <dbReference type="EC" id="3.2.1.1"/>
    </reaction>
</comment>
<dbReference type="SUPFAM" id="SSF52743">
    <property type="entry name" value="Subtilisin-like"/>
    <property type="match status" value="1"/>
</dbReference>
<evidence type="ECO:0000313" key="14">
    <source>
        <dbReference type="EMBL" id="GII94982.1"/>
    </source>
</evidence>
<dbReference type="Gene3D" id="3.40.50.200">
    <property type="entry name" value="Peptidase S8/S53 domain"/>
    <property type="match status" value="1"/>
</dbReference>
<sequence>MSRFLRRWRAVLVVALAAVTFLTPHAVAQAAPDPATGKIDTALAAKLAKGSVSFLVHLKGEADLRAATAGATTKADKATRVFTAKTAHAETTQRTLRTLLTTRKAEFTPFWIVNTVKVTGDADLAADIAALPEVRRVELDRTIPAPKAAPGERMPKVNAVEWNIDRVGAPRVWSEYGTRGEGIVVANIDSGVQVDHPALAAQYRGRKADGTVDDNYNWFDVRRHCRTSSPCDLNGHGTHTMGIMVGDSIGVAPGAKWIAANACSWGCDWSALLEAGQWMVAPTDLNGRNPRPDLAPHIVNNSWSSLEFHTFYTQVVATWVSAGIFPVFSQGNAGPKCNTGGSPSADPNVYSVGAFDAGNRIAESSSRGVGDRGEIKPDGAAPGVNVRSSVPGSEYHVLSGTSMAAPHAAGIVALLWSAAPGLSRDIPGTRDMLARNAIDVDDTSCGGTAARNNVWGEGRLDANRLLSDAPTGPTGGLAGTVTSGGTPVAQAEITVTGPLNRTLVTGANGAFALPYLKTGTYQVAVRALGYGEATASITVAADQTHRHEVSLQALATHPVTGTATAEGGGPEAGAVVSVTGTSASTVTDAAGRYRLAMPVGDFELRVTPRRQSCAGPVSVPVAVRAATVQDITVPRRLDAFGYSCVSGREPYVAGTSKVTFASEFLGAPVELPFPIVHYGETYYGKAWVHGGGWLSFVGHGGGDENRPLPYPGEPNGSIMPFWDALKVDDSAGVYTATVGTAPKRFFVVEWRNVAFAADRSKRVSFSALIGEDSSISFRYRGVTHDMATAGGATIGIENGKGDGAFQYSFDTGSLTDGQSLTFSTDRHGFLSGTVTDANDGSPLAGATVKVGEVTTRTIDDGTYIAQVPVGDQQVTMSKENYGSLTQPATVSARAHAYLDAALITGKISASAPELDLVMPADATRTGTLVLTNTGTSRAAYSLQVPQSQEWLSVSPAAGELAPGASATVTVTARSTGLPAGAVRTERVLLRSASGRVPEMSIPVTMVIPRVRIALDAGSPRETVDSLGERWSADRAHTAGGSGYLAPRNRTRTTSRAIKDTADQELFRTARESMSEYRFDNLPVGFYTVELGFAETGWARPEQRVVDVYAEGEIAVPALDLAQEVGIRTATVRSYTVKVLDGQLNMRFTARKGRPILSSIRVSERPDKLTP</sequence>
<comment type="caution">
    <text evidence="14">The sequence shown here is derived from an EMBL/GenBank/DDBJ whole genome shotgun (WGS) entry which is preliminary data.</text>
</comment>
<organism evidence="14 15">
    <name type="scientific">Sinosporangium siamense</name>
    <dbReference type="NCBI Taxonomy" id="1367973"/>
    <lineage>
        <taxon>Bacteria</taxon>
        <taxon>Bacillati</taxon>
        <taxon>Actinomycetota</taxon>
        <taxon>Actinomycetes</taxon>
        <taxon>Streptosporangiales</taxon>
        <taxon>Streptosporangiaceae</taxon>
        <taxon>Sinosporangium</taxon>
    </lineage>
</organism>
<feature type="signal peptide" evidence="10">
    <location>
        <begin position="1"/>
        <end position="30"/>
    </location>
</feature>
<feature type="domain" description="Malectin" evidence="12">
    <location>
        <begin position="1012"/>
        <end position="1152"/>
    </location>
</feature>
<accession>A0A919VA35</accession>
<feature type="active site" description="Charge relay system" evidence="8">
    <location>
        <position position="236"/>
    </location>
</feature>
<protein>
    <recommendedName>
        <fullName evidence="3">alpha-amylase</fullName>
        <ecNumber evidence="3">3.2.1.1</ecNumber>
    </recommendedName>
    <alternativeName>
        <fullName evidence="7">1,4-alpha-D-glucan glucanohydrolase</fullName>
    </alternativeName>
</protein>
<dbReference type="EC" id="3.2.1.1" evidence="3"/>
<evidence type="ECO:0000256" key="1">
    <source>
        <dbReference type="ARBA" id="ARBA00000548"/>
    </source>
</evidence>
<dbReference type="InterPro" id="IPR036852">
    <property type="entry name" value="Peptidase_S8/S53_dom_sf"/>
</dbReference>
<dbReference type="GO" id="GO:0030246">
    <property type="term" value="F:carbohydrate binding"/>
    <property type="evidence" value="ECO:0007669"/>
    <property type="project" value="InterPro"/>
</dbReference>
<evidence type="ECO:0000259" key="13">
    <source>
        <dbReference type="Pfam" id="PF19190"/>
    </source>
</evidence>
<evidence type="ECO:0000259" key="11">
    <source>
        <dbReference type="Pfam" id="PF00082"/>
    </source>
</evidence>
<evidence type="ECO:0000259" key="12">
    <source>
        <dbReference type="Pfam" id="PF11721"/>
    </source>
</evidence>
<dbReference type="AlphaFoldDB" id="A0A919VA35"/>
<dbReference type="InterPro" id="IPR023828">
    <property type="entry name" value="Peptidase_S8_Ser-AS"/>
</dbReference>
<keyword evidence="10" id="KW-0732">Signal</keyword>
<evidence type="ECO:0000256" key="2">
    <source>
        <dbReference type="ARBA" id="ARBA00011073"/>
    </source>
</evidence>
<evidence type="ECO:0000313" key="15">
    <source>
        <dbReference type="Proteomes" id="UP000606172"/>
    </source>
</evidence>